<gene>
    <name evidence="1" type="ORF">LX81_03398</name>
</gene>
<comment type="caution">
    <text evidence="1">The sequence shown here is derived from an EMBL/GenBank/DDBJ whole genome shotgun (WGS) entry which is preliminary data.</text>
</comment>
<reference evidence="1 2" key="1">
    <citation type="submission" date="2018-06" db="EMBL/GenBank/DDBJ databases">
        <title>Genomic Encyclopedia of Archaeal and Bacterial Type Strains, Phase II (KMG-II): from individual species to whole genera.</title>
        <authorList>
            <person name="Goeker M."/>
        </authorList>
    </citation>
    <scope>NUCLEOTIDE SEQUENCE [LARGE SCALE GENOMIC DNA]</scope>
    <source>
        <strain evidence="1 2">DSM 22009</strain>
    </source>
</reference>
<dbReference type="InterPro" id="IPR052183">
    <property type="entry name" value="IS_Transposase"/>
</dbReference>
<dbReference type="PANTHER" id="PTHR35528">
    <property type="entry name" value="BLL1675 PROTEIN"/>
    <property type="match status" value="1"/>
</dbReference>
<dbReference type="EMBL" id="QKZL01000020">
    <property type="protein sequence ID" value="PZX13021.1"/>
    <property type="molecule type" value="Genomic_DNA"/>
</dbReference>
<name>A0A2W7MZB4_9RHOB</name>
<sequence length="54" mass="6410">MTPRRDAFYSAYRYPAAVIAHDVWLYSCFPLSLRIVEEMLAERGIVVNYETIRR</sequence>
<protein>
    <submittedName>
        <fullName evidence="1">Putative transposase</fullName>
    </submittedName>
</protein>
<proteinExistence type="predicted"/>
<dbReference type="AlphaFoldDB" id="A0A2W7MZB4"/>
<dbReference type="Proteomes" id="UP000248916">
    <property type="component" value="Unassembled WGS sequence"/>
</dbReference>
<keyword evidence="2" id="KW-1185">Reference proteome</keyword>
<evidence type="ECO:0000313" key="2">
    <source>
        <dbReference type="Proteomes" id="UP000248916"/>
    </source>
</evidence>
<accession>A0A2W7MZB4</accession>
<dbReference type="PANTHER" id="PTHR35528:SF3">
    <property type="entry name" value="BLL1675 PROTEIN"/>
    <property type="match status" value="1"/>
</dbReference>
<evidence type="ECO:0000313" key="1">
    <source>
        <dbReference type="EMBL" id="PZX13021.1"/>
    </source>
</evidence>
<organism evidence="1 2">
    <name type="scientific">Palleronia aestuarii</name>
    <dbReference type="NCBI Taxonomy" id="568105"/>
    <lineage>
        <taxon>Bacteria</taxon>
        <taxon>Pseudomonadati</taxon>
        <taxon>Pseudomonadota</taxon>
        <taxon>Alphaproteobacteria</taxon>
        <taxon>Rhodobacterales</taxon>
        <taxon>Roseobacteraceae</taxon>
        <taxon>Palleronia</taxon>
    </lineage>
</organism>